<dbReference type="Pfam" id="PF22999">
    <property type="entry name" value="LTN1_E3_ligase_6th"/>
    <property type="match status" value="1"/>
</dbReference>
<dbReference type="EMBL" id="GGEC01038535">
    <property type="protein sequence ID" value="MBX19019.1"/>
    <property type="molecule type" value="Transcribed_RNA"/>
</dbReference>
<dbReference type="GO" id="GO:1990116">
    <property type="term" value="P:ribosome-associated ubiquitin-dependent protein catabolic process"/>
    <property type="evidence" value="ECO:0007669"/>
    <property type="project" value="UniProtKB-UniRule"/>
</dbReference>
<dbReference type="SMART" id="SM00184">
    <property type="entry name" value="RING"/>
    <property type="match status" value="1"/>
</dbReference>
<comment type="subunit">
    <text evidence="15">Component of the ribosome quality control complex (RQC).</text>
</comment>
<evidence type="ECO:0000256" key="10">
    <source>
        <dbReference type="ARBA" id="ARBA00022737"/>
    </source>
</evidence>
<evidence type="ECO:0000256" key="14">
    <source>
        <dbReference type="PROSITE-ProRule" id="PRU00175"/>
    </source>
</evidence>
<keyword evidence="12 15" id="KW-0833">Ubl conjugation pathway</keyword>
<dbReference type="InterPro" id="IPR001841">
    <property type="entry name" value="Znf_RING"/>
</dbReference>
<dbReference type="InterPro" id="IPR054476">
    <property type="entry name" value="Ltn1_N"/>
</dbReference>
<dbReference type="GO" id="GO:0072344">
    <property type="term" value="P:rescue of stalled ribosome"/>
    <property type="evidence" value="ECO:0007669"/>
    <property type="project" value="UniProtKB-UniRule"/>
</dbReference>
<dbReference type="Gene3D" id="3.30.40.10">
    <property type="entry name" value="Zinc/RING finger domain, C3HC4 (zinc finger)"/>
    <property type="match status" value="1"/>
</dbReference>
<dbReference type="GO" id="GO:0061630">
    <property type="term" value="F:ubiquitin protein ligase activity"/>
    <property type="evidence" value="ECO:0007669"/>
    <property type="project" value="UniProtKB-UniRule"/>
</dbReference>
<evidence type="ECO:0000256" key="11">
    <source>
        <dbReference type="ARBA" id="ARBA00022771"/>
    </source>
</evidence>
<dbReference type="InterPro" id="IPR016024">
    <property type="entry name" value="ARM-type_fold"/>
</dbReference>
<dbReference type="InterPro" id="IPR013083">
    <property type="entry name" value="Znf_RING/FYVE/PHD"/>
</dbReference>
<dbReference type="PROSITE" id="PS50089">
    <property type="entry name" value="ZF_RING_2"/>
    <property type="match status" value="1"/>
</dbReference>
<dbReference type="GO" id="GO:0005829">
    <property type="term" value="C:cytosol"/>
    <property type="evidence" value="ECO:0007669"/>
    <property type="project" value="UniProtKB-SubCell"/>
</dbReference>
<comment type="similarity">
    <text evidence="4 15">Belongs to the LTN1 family.</text>
</comment>
<dbReference type="FunFam" id="3.30.40.10:FF:000038">
    <property type="entry name" value="E3 ubiquitin-protein ligase listerin"/>
    <property type="match status" value="1"/>
</dbReference>
<dbReference type="InterPro" id="IPR011016">
    <property type="entry name" value="Znf_RING-CH"/>
</dbReference>
<evidence type="ECO:0000256" key="13">
    <source>
        <dbReference type="ARBA" id="ARBA00022833"/>
    </source>
</evidence>
<evidence type="ECO:0000256" key="3">
    <source>
        <dbReference type="ARBA" id="ARBA00004906"/>
    </source>
</evidence>
<dbReference type="GO" id="GO:0016567">
    <property type="term" value="P:protein ubiquitination"/>
    <property type="evidence" value="ECO:0007669"/>
    <property type="project" value="UniProtKB-UniPathway"/>
</dbReference>
<dbReference type="InterPro" id="IPR054478">
    <property type="entry name" value="LTN1_UBC"/>
</dbReference>
<dbReference type="GO" id="GO:1990112">
    <property type="term" value="C:RQC complex"/>
    <property type="evidence" value="ECO:0007669"/>
    <property type="project" value="UniProtKB-UniRule"/>
</dbReference>
<keyword evidence="8 15" id="KW-0808">Transferase</keyword>
<evidence type="ECO:0000256" key="15">
    <source>
        <dbReference type="RuleBase" id="RU367090"/>
    </source>
</evidence>
<dbReference type="InterPro" id="IPR039795">
    <property type="entry name" value="LTN1/Rkr1"/>
</dbReference>
<feature type="domain" description="RING-type" evidence="17">
    <location>
        <begin position="1853"/>
        <end position="1900"/>
    </location>
</feature>
<accession>A0A2P2LM65</accession>
<dbReference type="InterPro" id="IPR039804">
    <property type="entry name" value="RING-CH-C4HC3_LTN1"/>
</dbReference>
<dbReference type="GO" id="GO:0043023">
    <property type="term" value="F:ribosomal large subunit binding"/>
    <property type="evidence" value="ECO:0007669"/>
    <property type="project" value="TreeGrafter"/>
</dbReference>
<sequence length="1903" mass="213602">MGKQKGEAGGGKSKARPSSSSLAASLLPSSGSVATAGFGGYVGSSRLDTSLAGDDAVPFLDVDSEVALHLKRLARKDPVTKLKALQSLSLLFKEKPAKVIVLVIPQWAFEYKRLLLDYNREVRRATHETMTNLIISVGRDLAPHLKSLMGPWWFSQFDPVSEVSVAAKRSLQAAFPLQEKRLDAVILCTSEIFVYIEENLKLTPQAMLDKSAASDELEEMHRQVISSTLLALATLLDVLFAMQSESTGFEKTAAEPKHASKARMTAISFGEKLFSAHRCFLDFVKSESPAIRSATYSVLKSFIKSIPQVFYEGNMKTLAAAILGAFQEKDPMCHSSMWEALLLFSKKFPDSWTLVNVQKVVLNRLWHFLGNGCFGSQQVSYPALILYLDTLPPKTVAGEKFFHDFFHNLWDGRNHSHSTIADQLAFFCAFKECFLWVLCNASRYFDSLDSLHHFRVNIVKSFIVKLLWEEYFSFTGCTNQDGESYGMPGDSSDNELRQKTVASLNAKHYMRFSQELGKCIIGLLSGVYLMDINLLSDFCLSFEDTCLGMFQQLYNPGTPDKVEKVINFFTLLEQHSLETGEMWPVKVLVGPVLAKSFPLIRSLDSPDGVRLLSVAVSLFGPRKIVEELFIHNNGYSCSLPDEREKLWETVHFMQVFKETFLPWCLLGCSPSTSSRLDLLLALLNDECFSEQWHAIISYATNEEHSGAPTESTESDYLILLAMLLEKARVEMTRRKAKDLNHPWWSNPEHWHCQLLESAALAAVCSPFPFRTSVVHFLCAVIGGSSEVDHVSFVERKALILILKELNKKLLAFVCQSSFISIRGLGALLIDGTHNIGVENNSSTSTIKMAQFAWEVLSGCFFFLRAVSEEIDPVASILASLFIIGWEHSMATTIDNAFDKEAQEKIRDRLEFGKSLTGLCSTVNDKFWKDLSINNRKRLGNILVKFIRSAIFKEVKLNASEVTVLCCSWMLEVLECLCHDQNEEQYLLDQLLSKDDIWPVWMVTDFSLSRGSAALKSINVSSEESGNHKFVSFIDKLISKIGIMKVIACYAEQSLSYAPKELTNEETTSRAWIAAEILCTWKWSGGSAVASFLPLLSVSIKNEKYPFRDSLLDSIFDILLDGALVHGDSGLKSSFILWLARGNELDKIEETFLRALLSLLVTLFKNSIWQGEKATMIFRMLINKLYMGEAINQNCLKILPLIVNVLVQTLCQRSFTSGDSGTDAQLDCSDDNLIQVTVKDWLERVLSLPPLIAWQAEQDMEEWFQLVIACYPFGASSGTRSLRPERDISLEERMLILEVFRKQQHSANASAAISKLPVVHMYLSKLMVISVGYCWKEFTEEDWELFFSQVRSWIQSAVVMMEEITENVNDTITNCSASKNFGVLKDLEQIVFVSDPCINVAINALESFSLFSRVLGFQQLNADNPNPLASGRWDPVRDRILEGILRLFFCTGIAEAIASSYDHEAASIVAASRLDNSYFWELVASNVIASPQYARERAVKSVEFWGLSKGPISSLYAVLFSTISIPSLQFAAYVILSSEPVSLYGIIEEECSNDDAGGDQDSYSLDLPSGKVHLRQELLGMIEKLPYGLLEMDLVAQEWVNFFLSWSLLLTHIQFLPSLSSSRERLVQYVQDSASSMILDCIFQHIPLELCAAHRLRKKDLENSSGLLEPASSATCAIKTGSLLFSVESLWPIEPQKMASFAGALYGLMLQVLPAYVRGWFTNIRDRSASSLIESFTRTWCSPPLIVNELSQIKKANFADENFEVSVSKSANEVVATYTKDETGMDLVIRLPASYPLRPVDVDCMRNLGISEVKQRKWLMSMMMFVRNQNGALAEAIRIWKSNFDKEFEGIEECPICYSVIHTANHSLPRLACKTCKHKFHSACLYKWFSTSHKSSCPLCQSPF</sequence>
<comment type="function">
    <text evidence="15">E3 ubiquitin-protein ligase. Component of the ribosome quality control complex (RQC), a ribosome-associated complex that mediates ubiquitination and extraction of incompletely synthesized nascent chains for proteasomal degradation.</text>
</comment>
<dbReference type="UniPathway" id="UPA00143"/>
<feature type="compositionally biased region" description="Low complexity" evidence="16">
    <location>
        <begin position="16"/>
        <end position="25"/>
    </location>
</feature>
<keyword evidence="13 15" id="KW-0862">Zinc</keyword>
<evidence type="ECO:0000256" key="16">
    <source>
        <dbReference type="SAM" id="MobiDB-lite"/>
    </source>
</evidence>
<comment type="catalytic activity">
    <reaction evidence="1 15">
        <text>S-ubiquitinyl-[E2 ubiquitin-conjugating enzyme]-L-cysteine + [acceptor protein]-L-lysine = [E2 ubiquitin-conjugating enzyme]-L-cysteine + N(6)-ubiquitinyl-[acceptor protein]-L-lysine.</text>
        <dbReference type="EC" id="2.3.2.27"/>
    </reaction>
</comment>
<reference evidence="18" key="1">
    <citation type="submission" date="2018-02" db="EMBL/GenBank/DDBJ databases">
        <title>Rhizophora mucronata_Transcriptome.</title>
        <authorList>
            <person name="Meera S.P."/>
            <person name="Sreeshan A."/>
            <person name="Augustine A."/>
        </authorList>
    </citation>
    <scope>NUCLEOTIDE SEQUENCE</scope>
    <source>
        <tissue evidence="18">Leaf</tissue>
    </source>
</reference>
<dbReference type="CDD" id="cd16491">
    <property type="entry name" value="RING-CH-C4HC3_LTN1"/>
    <property type="match status" value="1"/>
</dbReference>
<dbReference type="SUPFAM" id="SSF48371">
    <property type="entry name" value="ARM repeat"/>
    <property type="match status" value="1"/>
</dbReference>
<evidence type="ECO:0000256" key="7">
    <source>
        <dbReference type="ARBA" id="ARBA00022490"/>
    </source>
</evidence>
<dbReference type="InterPro" id="IPR011989">
    <property type="entry name" value="ARM-like"/>
</dbReference>
<dbReference type="GO" id="GO:0008270">
    <property type="term" value="F:zinc ion binding"/>
    <property type="evidence" value="ECO:0007669"/>
    <property type="project" value="UniProtKB-KW"/>
</dbReference>
<dbReference type="Gene3D" id="1.25.10.10">
    <property type="entry name" value="Leucine-rich Repeat Variant"/>
    <property type="match status" value="1"/>
</dbReference>
<evidence type="ECO:0000256" key="2">
    <source>
        <dbReference type="ARBA" id="ARBA00004514"/>
    </source>
</evidence>
<proteinExistence type="inferred from homology"/>
<name>A0A2P2LM65_RHIMU</name>
<keyword evidence="10" id="KW-0677">Repeat</keyword>
<protein>
    <recommendedName>
        <fullName evidence="6 15">E3 ubiquitin-protein ligase listerin</fullName>
        <ecNumber evidence="5 15">2.3.2.27</ecNumber>
    </recommendedName>
    <alternativeName>
        <fullName evidence="15">RING-type E3 ubiquitin transferase listerin</fullName>
    </alternativeName>
</protein>
<dbReference type="EC" id="2.3.2.27" evidence="5 15"/>
<dbReference type="PANTHER" id="PTHR12389:SF0">
    <property type="entry name" value="E3 UBIQUITIN-PROTEIN LIGASE LISTERIN"/>
    <property type="match status" value="1"/>
</dbReference>
<evidence type="ECO:0000256" key="1">
    <source>
        <dbReference type="ARBA" id="ARBA00000900"/>
    </source>
</evidence>
<evidence type="ECO:0000256" key="12">
    <source>
        <dbReference type="ARBA" id="ARBA00022786"/>
    </source>
</evidence>
<comment type="pathway">
    <text evidence="3 15">Protein modification; protein ubiquitination.</text>
</comment>
<keyword evidence="9 15" id="KW-0479">Metal-binding</keyword>
<dbReference type="InterPro" id="IPR054477">
    <property type="entry name" value="LTN1_E3_ligase_6th"/>
</dbReference>
<comment type="subcellular location">
    <subcellularLocation>
        <location evidence="2">Cytoplasm</location>
        <location evidence="2">Cytosol</location>
    </subcellularLocation>
</comment>
<evidence type="ECO:0000256" key="4">
    <source>
        <dbReference type="ARBA" id="ARBA00007997"/>
    </source>
</evidence>
<keyword evidence="7" id="KW-0963">Cytoplasm</keyword>
<evidence type="ECO:0000256" key="9">
    <source>
        <dbReference type="ARBA" id="ARBA00022723"/>
    </source>
</evidence>
<evidence type="ECO:0000256" key="5">
    <source>
        <dbReference type="ARBA" id="ARBA00012483"/>
    </source>
</evidence>
<organism evidence="18">
    <name type="scientific">Rhizophora mucronata</name>
    <name type="common">Asiatic mangrove</name>
    <dbReference type="NCBI Taxonomy" id="61149"/>
    <lineage>
        <taxon>Eukaryota</taxon>
        <taxon>Viridiplantae</taxon>
        <taxon>Streptophyta</taxon>
        <taxon>Embryophyta</taxon>
        <taxon>Tracheophyta</taxon>
        <taxon>Spermatophyta</taxon>
        <taxon>Magnoliopsida</taxon>
        <taxon>eudicotyledons</taxon>
        <taxon>Gunneridae</taxon>
        <taxon>Pentapetalae</taxon>
        <taxon>rosids</taxon>
        <taxon>fabids</taxon>
        <taxon>Malpighiales</taxon>
        <taxon>Rhizophoraceae</taxon>
        <taxon>Rhizophora</taxon>
    </lineage>
</organism>
<dbReference type="Pfam" id="PF22958">
    <property type="entry name" value="Ltn1_1st"/>
    <property type="match status" value="1"/>
</dbReference>
<evidence type="ECO:0000313" key="18">
    <source>
        <dbReference type="EMBL" id="MBX19019.1"/>
    </source>
</evidence>
<keyword evidence="11 14" id="KW-0863">Zinc-finger</keyword>
<evidence type="ECO:0000256" key="8">
    <source>
        <dbReference type="ARBA" id="ARBA00022679"/>
    </source>
</evidence>
<dbReference type="SMART" id="SM00744">
    <property type="entry name" value="RINGv"/>
    <property type="match status" value="1"/>
</dbReference>
<dbReference type="SUPFAM" id="SSF57850">
    <property type="entry name" value="RING/U-box"/>
    <property type="match status" value="1"/>
</dbReference>
<evidence type="ECO:0000259" key="17">
    <source>
        <dbReference type="PROSITE" id="PS50089"/>
    </source>
</evidence>
<dbReference type="Pfam" id="PF23009">
    <property type="entry name" value="UBC_like"/>
    <property type="match status" value="1"/>
</dbReference>
<evidence type="ECO:0000256" key="6">
    <source>
        <dbReference type="ARBA" id="ARBA00017157"/>
    </source>
</evidence>
<dbReference type="Pfam" id="PF13639">
    <property type="entry name" value="zf-RING_2"/>
    <property type="match status" value="1"/>
</dbReference>
<feature type="region of interest" description="Disordered" evidence="16">
    <location>
        <begin position="1"/>
        <end position="25"/>
    </location>
</feature>
<dbReference type="PANTHER" id="PTHR12389">
    <property type="entry name" value="ZINC FINGER PROTEIN 294"/>
    <property type="match status" value="1"/>
</dbReference>